<dbReference type="SUPFAM" id="SSF53955">
    <property type="entry name" value="Lysozyme-like"/>
    <property type="match status" value="1"/>
</dbReference>
<evidence type="ECO:0000313" key="4">
    <source>
        <dbReference type="EMBL" id="MEP0815761.1"/>
    </source>
</evidence>
<evidence type="ECO:0000313" key="5">
    <source>
        <dbReference type="Proteomes" id="UP001464891"/>
    </source>
</evidence>
<evidence type="ECO:0000259" key="3">
    <source>
        <dbReference type="Pfam" id="PF01464"/>
    </source>
</evidence>
<keyword evidence="5" id="KW-1185">Reference proteome</keyword>
<dbReference type="CDD" id="cd13401">
    <property type="entry name" value="Slt70-like"/>
    <property type="match status" value="1"/>
</dbReference>
<name>A0ABV0J1X8_9CYAN</name>
<dbReference type="InterPro" id="IPR008258">
    <property type="entry name" value="Transglycosylase_SLT_dom_1"/>
</dbReference>
<gene>
    <name evidence="4" type="ORF">NC998_01470</name>
</gene>
<organism evidence="4 5">
    <name type="scientific">Trichocoleus desertorum GB2-A4</name>
    <dbReference type="NCBI Taxonomy" id="2933944"/>
    <lineage>
        <taxon>Bacteria</taxon>
        <taxon>Bacillati</taxon>
        <taxon>Cyanobacteriota</taxon>
        <taxon>Cyanophyceae</taxon>
        <taxon>Leptolyngbyales</taxon>
        <taxon>Trichocoleusaceae</taxon>
        <taxon>Trichocoleus</taxon>
    </lineage>
</organism>
<feature type="domain" description="Transglycosylase SLT" evidence="3">
    <location>
        <begin position="572"/>
        <end position="681"/>
    </location>
</feature>
<protein>
    <submittedName>
        <fullName evidence="4">Transglycosylase SLT domain-containing protein</fullName>
    </submittedName>
</protein>
<dbReference type="Gene3D" id="1.10.530.10">
    <property type="match status" value="1"/>
</dbReference>
<dbReference type="SUPFAM" id="SSF48435">
    <property type="entry name" value="Bacterial muramidases"/>
    <property type="match status" value="1"/>
</dbReference>
<dbReference type="EMBL" id="JAMPKM010000001">
    <property type="protein sequence ID" value="MEP0815761.1"/>
    <property type="molecule type" value="Genomic_DNA"/>
</dbReference>
<dbReference type="InterPro" id="IPR023346">
    <property type="entry name" value="Lysozyme-like_dom_sf"/>
</dbReference>
<dbReference type="RefSeq" id="WP_190431300.1">
    <property type="nucleotide sequence ID" value="NZ_JAMPKM010000001.1"/>
</dbReference>
<dbReference type="PANTHER" id="PTHR37423:SF5">
    <property type="entry name" value="SOLUBLE LYTIC MUREIN TRANSGLYCOSYLASE"/>
    <property type="match status" value="1"/>
</dbReference>
<reference evidence="4 5" key="1">
    <citation type="submission" date="2022-04" db="EMBL/GenBank/DDBJ databases">
        <title>Positive selection, recombination, and allopatry shape intraspecific diversity of widespread and dominant cyanobacteria.</title>
        <authorList>
            <person name="Wei J."/>
            <person name="Shu W."/>
            <person name="Hu C."/>
        </authorList>
    </citation>
    <scope>NUCLEOTIDE SEQUENCE [LARGE SCALE GENOMIC DNA]</scope>
    <source>
        <strain evidence="4 5">GB2-A4</strain>
    </source>
</reference>
<evidence type="ECO:0000256" key="1">
    <source>
        <dbReference type="ARBA" id="ARBA00007734"/>
    </source>
</evidence>
<comment type="caution">
    <text evidence="4">The sequence shown here is derived from an EMBL/GenBank/DDBJ whole genome shotgun (WGS) entry which is preliminary data.</text>
</comment>
<dbReference type="PROSITE" id="PS00922">
    <property type="entry name" value="TRANSGLYCOSYLASE"/>
    <property type="match status" value="1"/>
</dbReference>
<proteinExistence type="inferred from homology"/>
<evidence type="ECO:0000256" key="2">
    <source>
        <dbReference type="ARBA" id="ARBA00022729"/>
    </source>
</evidence>
<keyword evidence="2" id="KW-0732">Signal</keyword>
<dbReference type="Gene3D" id="1.25.40.10">
    <property type="entry name" value="Tetratricopeptide repeat domain"/>
    <property type="match status" value="3"/>
</dbReference>
<comment type="similarity">
    <text evidence="1">Belongs to the transglycosylase Slt family.</text>
</comment>
<dbReference type="PANTHER" id="PTHR37423">
    <property type="entry name" value="SOLUBLE LYTIC MUREIN TRANSGLYCOSYLASE-RELATED"/>
    <property type="match status" value="1"/>
</dbReference>
<dbReference type="Proteomes" id="UP001464891">
    <property type="component" value="Unassembled WGS sequence"/>
</dbReference>
<sequence length="737" mass="82550">MLKRRGTQVSLAIGAGLCALLLGATLSVTTSGFTRKWQSWIQPQPSSLPSQSQAADSAVAALADLSPEQRAAKLAAIAQGKQGADRNRARYLLASDAIRQRQGEKALQWLKGLESDYPELAAYVAFKQAQAYTVSGKTAEAAAAWKSLLRQYPDHPVAAEALFVLGRQDRQYWDQAIAKFPTYPRTQDIIRQRLRQNPNQPKLLLILAKYGINAPGIVPVLNRLTENASFTATLQPEDWEAIAFNYWEHQEYGKAAEAYARAPRNSLNTYRIGRGLQLSGLNSQAYRAYQLLATAFPQAEETATALIRMAQLTPKPINGIPYLDRVISQFPDQAAEALMVKADILEGLGSGKSAAQSRQSVLSQYPKSDAAAEIRWKQAQRQANTGNFLAAWQWAEPITKQNSESEFAPEAAYWVGKWANQIGREQDATSAFEYVLAKYPESYYAWRSAVQLGWNVGDFDSVRQLQPQVVRSGHSSPLPTGSATLQELYQLGQSQDAWALWQVEFKNPTKPTVAEQFTDGVLRVGVGDHLDGIFMLSSLAWREKTEERSQYQTLKQQPAFWQALYPFPFLQPIEAWSQERQLNPLLVTALIRQESRFQPQIRSVVGATGLMQVMPETASWIASQIKLKQYKLDKPEDNIKLGTWYLAYTHREYDNNSLFAVASYNAGPGAVAGWVDKNTFSDLDQFVEAIPYGETKGYVKSVFENYWNYLRLYNPEVSQQVEQVAQASDSYQSAFKF</sequence>
<dbReference type="InterPro" id="IPR011990">
    <property type="entry name" value="TPR-like_helical_dom_sf"/>
</dbReference>
<accession>A0ABV0J1X8</accession>
<dbReference type="InterPro" id="IPR000189">
    <property type="entry name" value="Transglyc_AS"/>
</dbReference>
<dbReference type="InterPro" id="IPR008939">
    <property type="entry name" value="Lytic_TGlycosylase_superhlx_U"/>
</dbReference>
<dbReference type="Pfam" id="PF01464">
    <property type="entry name" value="SLT"/>
    <property type="match status" value="1"/>
</dbReference>